<dbReference type="AlphaFoldDB" id="A0A2G8L0K9"/>
<sequence>MASTLSQTWGNSRTGTASAVNKPISHRPVEERITYEPPTDPEAARHMEAVVSYLKDTLVLDKMTAFTQSLTKSSKLPYNPYPVFSKQFMPLLESGKSSERYRKLWIRFVRRTRKDFIAPGVSHGKNVKVCSAHFTEDDSRAQLKFACGKFDWFHIMKDSEVSVKSKLQNPLQSTTSELIYGIKGHTNVWGLKSMVQVIDPDCVRNIQKVTENCIPSNIDTAAHELYTGQILTSIISPLTMLGSFYPRPGDVQIRLDYLIYGKDVDAALDIFANNLLSDIEHDMSEDSDCKLLYVSFTKVQNQGNEVIVRKWIKDKIISQKNEFKTEIVTSTKQVNSIKAEDVLLRQNPYQTIAEGIFLKKADVEAYVLSMRRHPASPMKAVPGKLSRRTSSRPGSEMMSASTGGSRQNSDSLDETIKKPLRQWYQQMLRGLSEVPDCFRILSLLLILILLDRKKYTLETITNIYRFLQSTSSKFHFASCQNHVIVEFIQTFGVGQKSRRMLVALVQQYRKDILRTLDPSLQERPSHHVAFHSYFVYFFDDLEAILRNEDGPPLVAKQMIRKFLEFELFCDTVQYQLTEDALKNLDHLNIKSFISSCEEQLTPKSEAVQKVKDSSSSKGSDLSVEEAVKNTNHPVVMAKEGILMQYLIDIRLDEVWGNYLTELIITAGSLPQNPYPRLVSAMRRAAFKMRLMGNSDERLRKHLLSVEPQVAVARLNLYVLPECGVYGLKSALVTTNQDTVKKVLQVADAVSNDEIGSQRGKFEISSGISLTGRTVFYGKTVPYVLNLELHHHFYIKGPLGTGSEALQLFAKLVSDDIRNLKEGSGKVVMVTLYANGKAAAASVDELDQVKLSTVVLDTASRKQSLYLKMYYPTGWRYIQISKHYRLHFLFVDNADDRHEAYFPENPAEDHKYLFMSREEAVEYFQKCSQLTKISMTEKKRQLIEEQRKLIQEQKLLPAYETSLVHCLMNESTDLADIWRVLNSPAAQVEYIMSLAAALRDLFALCLKFDQSEQMQPASSQVKKRNQVQPITAEMKGNIELQTLYRMGLAFYEKVVETLSEPMVFAPSYLHEAIEKKMKDILDFQSSRIRLNQKTIIEMEETHHLLHPLLVATSSEADLITERPLQNIIGSS</sequence>
<organism evidence="2 3">
    <name type="scientific">Stichopus japonicus</name>
    <name type="common">Sea cucumber</name>
    <dbReference type="NCBI Taxonomy" id="307972"/>
    <lineage>
        <taxon>Eukaryota</taxon>
        <taxon>Metazoa</taxon>
        <taxon>Echinodermata</taxon>
        <taxon>Eleutherozoa</taxon>
        <taxon>Echinozoa</taxon>
        <taxon>Holothuroidea</taxon>
        <taxon>Aspidochirotacea</taxon>
        <taxon>Aspidochirotida</taxon>
        <taxon>Stichopodidae</taxon>
        <taxon>Apostichopus</taxon>
    </lineage>
</organism>
<dbReference type="OrthoDB" id="542946at2759"/>
<feature type="region of interest" description="Disordered" evidence="1">
    <location>
        <begin position="1"/>
        <end position="39"/>
    </location>
</feature>
<dbReference type="STRING" id="307972.A0A2G8L0K9"/>
<gene>
    <name evidence="2" type="ORF">BSL78_09300</name>
</gene>
<evidence type="ECO:0000256" key="1">
    <source>
        <dbReference type="SAM" id="MobiDB-lite"/>
    </source>
</evidence>
<protein>
    <submittedName>
        <fullName evidence="2">Uncharacterized protein</fullName>
    </submittedName>
</protein>
<evidence type="ECO:0000313" key="3">
    <source>
        <dbReference type="Proteomes" id="UP000230750"/>
    </source>
</evidence>
<feature type="region of interest" description="Disordered" evidence="1">
    <location>
        <begin position="376"/>
        <end position="412"/>
    </location>
</feature>
<dbReference type="EMBL" id="MRZV01000273">
    <property type="protein sequence ID" value="PIK53806.1"/>
    <property type="molecule type" value="Genomic_DNA"/>
</dbReference>
<comment type="caution">
    <text evidence="2">The sequence shown here is derived from an EMBL/GenBank/DDBJ whole genome shotgun (WGS) entry which is preliminary data.</text>
</comment>
<evidence type="ECO:0000313" key="2">
    <source>
        <dbReference type="EMBL" id="PIK53806.1"/>
    </source>
</evidence>
<keyword evidence="3" id="KW-1185">Reference proteome</keyword>
<dbReference type="Proteomes" id="UP000230750">
    <property type="component" value="Unassembled WGS sequence"/>
</dbReference>
<proteinExistence type="predicted"/>
<name>A0A2G8L0K9_STIJA</name>
<reference evidence="2 3" key="1">
    <citation type="journal article" date="2017" name="PLoS Biol.">
        <title>The sea cucumber genome provides insights into morphological evolution and visceral regeneration.</title>
        <authorList>
            <person name="Zhang X."/>
            <person name="Sun L."/>
            <person name="Yuan J."/>
            <person name="Sun Y."/>
            <person name="Gao Y."/>
            <person name="Zhang L."/>
            <person name="Li S."/>
            <person name="Dai H."/>
            <person name="Hamel J.F."/>
            <person name="Liu C."/>
            <person name="Yu Y."/>
            <person name="Liu S."/>
            <person name="Lin W."/>
            <person name="Guo K."/>
            <person name="Jin S."/>
            <person name="Xu P."/>
            <person name="Storey K.B."/>
            <person name="Huan P."/>
            <person name="Zhang T."/>
            <person name="Zhou Y."/>
            <person name="Zhang J."/>
            <person name="Lin C."/>
            <person name="Li X."/>
            <person name="Xing L."/>
            <person name="Huo D."/>
            <person name="Sun M."/>
            <person name="Wang L."/>
            <person name="Mercier A."/>
            <person name="Li F."/>
            <person name="Yang H."/>
            <person name="Xiang J."/>
        </authorList>
    </citation>
    <scope>NUCLEOTIDE SEQUENCE [LARGE SCALE GENOMIC DNA]</scope>
    <source>
        <strain evidence="2">Shaxun</strain>
        <tissue evidence="2">Muscle</tissue>
    </source>
</reference>
<feature type="region of interest" description="Disordered" evidence="1">
    <location>
        <begin position="604"/>
        <end position="623"/>
    </location>
</feature>
<accession>A0A2G8L0K9</accession>
<feature type="compositionally biased region" description="Polar residues" evidence="1">
    <location>
        <begin position="1"/>
        <end position="19"/>
    </location>
</feature>
<feature type="compositionally biased region" description="Polar residues" evidence="1">
    <location>
        <begin position="398"/>
        <end position="410"/>
    </location>
</feature>